<dbReference type="SUPFAM" id="SSF51556">
    <property type="entry name" value="Metallo-dependent hydrolases"/>
    <property type="match status" value="1"/>
</dbReference>
<accession>A0A1F5EAJ5</accession>
<feature type="domain" description="Amidohydrolase-related" evidence="1">
    <location>
        <begin position="188"/>
        <end position="385"/>
    </location>
</feature>
<comment type="caution">
    <text evidence="2">The sequence shown here is derived from an EMBL/GenBank/DDBJ whole genome shotgun (WGS) entry which is preliminary data.</text>
</comment>
<reference evidence="2 3" key="1">
    <citation type="journal article" date="2016" name="Nat. Commun.">
        <title>Thousands of microbial genomes shed light on interconnected biogeochemical processes in an aquifer system.</title>
        <authorList>
            <person name="Anantharaman K."/>
            <person name="Brown C.T."/>
            <person name="Hug L.A."/>
            <person name="Sharon I."/>
            <person name="Castelle C.J."/>
            <person name="Probst A.J."/>
            <person name="Thomas B.C."/>
            <person name="Singh A."/>
            <person name="Wilkins M.J."/>
            <person name="Karaoz U."/>
            <person name="Brodie E.L."/>
            <person name="Williams K.H."/>
            <person name="Hubbard S.S."/>
            <person name="Banfield J.F."/>
        </authorList>
    </citation>
    <scope>NUCLEOTIDE SEQUENCE [LARGE SCALE GENOMIC DNA]</scope>
</reference>
<dbReference type="Gene3D" id="3.20.20.140">
    <property type="entry name" value="Metal-dependent hydrolases"/>
    <property type="match status" value="1"/>
</dbReference>
<dbReference type="AlphaFoldDB" id="A0A1F5EAJ5"/>
<dbReference type="Pfam" id="PF04909">
    <property type="entry name" value="Amidohydro_2"/>
    <property type="match status" value="1"/>
</dbReference>
<dbReference type="STRING" id="1797471.A3A71_00010"/>
<proteinExistence type="predicted"/>
<sequence length="387" mass="43607">MSPARKVFLLVALPLTLIFAGVIVALLRQPTPDPKDPNINSSADSWEKRVANAFKPSECPLLPKPKLDASYYQGPLIDAHFHPPSLPDSALGSELEAPDDQTLLGVNITYDEIACTFRNDGTSGKVFAFFPVYPNIYKPALEVVKRAVDQYPDVFVPFIMPPDNDGSPTGYPTVNSDTLQKMLKVYPNLFKGYGEIGLYERQGGAKELPPDSARLLEIYPVAREHNLVVMFHLGEGQAASYEKILQANRDIKFIWHGDQLINCTECTQDLTVIDGILSRNPNVYYGIDELYGDVFLMQAEVGKKKFLEHFKDYDPLLKKDVETWKSFIERHPDQVLWDTDRGVLTWSMDIEVGRALTNYSRAFIAELDPDVQEKFAYKNAEKLLPSN</sequence>
<protein>
    <recommendedName>
        <fullName evidence="1">Amidohydrolase-related domain-containing protein</fullName>
    </recommendedName>
</protein>
<evidence type="ECO:0000313" key="2">
    <source>
        <dbReference type="EMBL" id="OGD64437.1"/>
    </source>
</evidence>
<dbReference type="InterPro" id="IPR032466">
    <property type="entry name" value="Metal_Hydrolase"/>
</dbReference>
<evidence type="ECO:0000259" key="1">
    <source>
        <dbReference type="Pfam" id="PF04909"/>
    </source>
</evidence>
<gene>
    <name evidence="2" type="ORF">A3A71_00010</name>
</gene>
<dbReference type="GO" id="GO:0016787">
    <property type="term" value="F:hydrolase activity"/>
    <property type="evidence" value="ECO:0007669"/>
    <property type="project" value="InterPro"/>
</dbReference>
<dbReference type="Proteomes" id="UP000177481">
    <property type="component" value="Unassembled WGS sequence"/>
</dbReference>
<name>A0A1F5EAJ5_9BACT</name>
<dbReference type="InterPro" id="IPR006680">
    <property type="entry name" value="Amidohydro-rel"/>
</dbReference>
<evidence type="ECO:0000313" key="3">
    <source>
        <dbReference type="Proteomes" id="UP000177481"/>
    </source>
</evidence>
<dbReference type="EMBL" id="MEZX01000002">
    <property type="protein sequence ID" value="OGD64437.1"/>
    <property type="molecule type" value="Genomic_DNA"/>
</dbReference>
<organism evidence="2 3">
    <name type="scientific">Candidatus Berkelbacteria bacterium RIFCSPLOWO2_01_FULL_50_28</name>
    <dbReference type="NCBI Taxonomy" id="1797471"/>
    <lineage>
        <taxon>Bacteria</taxon>
        <taxon>Candidatus Berkelbacteria</taxon>
    </lineage>
</organism>